<comment type="similarity">
    <text evidence="1">Belongs to the sigma-70 factor family. ECF subfamily.</text>
</comment>
<keyword evidence="5" id="KW-0804">Transcription</keyword>
<reference evidence="8 9" key="1">
    <citation type="submission" date="2016-11" db="EMBL/GenBank/DDBJ databases">
        <title>Complete genome sequence of Streptomyces niveus SCSIO 3406.</title>
        <authorList>
            <person name="Zhu Q."/>
            <person name="Cheng W."/>
            <person name="Song Y."/>
            <person name="Li Q."/>
            <person name="Ju J."/>
        </authorList>
    </citation>
    <scope>NUCLEOTIDE SEQUENCE [LARGE SCALE GENOMIC DNA]</scope>
    <source>
        <strain evidence="8 9">SCSIO 3406</strain>
    </source>
</reference>
<dbReference type="OrthoDB" id="4350410at2"/>
<proteinExistence type="inferred from homology"/>
<evidence type="ECO:0000256" key="5">
    <source>
        <dbReference type="ARBA" id="ARBA00023163"/>
    </source>
</evidence>
<dbReference type="Proteomes" id="UP000189677">
    <property type="component" value="Chromosome"/>
</dbReference>
<dbReference type="PANTHER" id="PTHR43133">
    <property type="entry name" value="RNA POLYMERASE ECF-TYPE SIGMA FACTO"/>
    <property type="match status" value="1"/>
</dbReference>
<evidence type="ECO:0000256" key="2">
    <source>
        <dbReference type="ARBA" id="ARBA00023015"/>
    </source>
</evidence>
<dbReference type="RefSeq" id="WP_078073820.1">
    <property type="nucleotide sequence ID" value="NZ_CP018047.1"/>
</dbReference>
<dbReference type="EMBL" id="CP018047">
    <property type="protein sequence ID" value="AQU65318.1"/>
    <property type="molecule type" value="Genomic_DNA"/>
</dbReference>
<protein>
    <submittedName>
        <fullName evidence="8">RNA polymerase subunit sigma-70</fullName>
    </submittedName>
</protein>
<evidence type="ECO:0000259" key="7">
    <source>
        <dbReference type="Pfam" id="PF08281"/>
    </source>
</evidence>
<dbReference type="InterPro" id="IPR036388">
    <property type="entry name" value="WH-like_DNA-bd_sf"/>
</dbReference>
<evidence type="ECO:0000313" key="8">
    <source>
        <dbReference type="EMBL" id="AQU65318.1"/>
    </source>
</evidence>
<dbReference type="InterPro" id="IPR039425">
    <property type="entry name" value="RNA_pol_sigma-70-like"/>
</dbReference>
<dbReference type="GO" id="GO:0006352">
    <property type="term" value="P:DNA-templated transcription initiation"/>
    <property type="evidence" value="ECO:0007669"/>
    <property type="project" value="InterPro"/>
</dbReference>
<feature type="domain" description="RNA polymerase sigma factor 70 region 4 type 2" evidence="7">
    <location>
        <begin position="138"/>
        <end position="188"/>
    </location>
</feature>
<dbReference type="Pfam" id="PF08281">
    <property type="entry name" value="Sigma70_r4_2"/>
    <property type="match status" value="1"/>
</dbReference>
<dbReference type="GO" id="GO:0003677">
    <property type="term" value="F:DNA binding"/>
    <property type="evidence" value="ECO:0007669"/>
    <property type="project" value="UniProtKB-KW"/>
</dbReference>
<evidence type="ECO:0000256" key="3">
    <source>
        <dbReference type="ARBA" id="ARBA00023082"/>
    </source>
</evidence>
<dbReference type="AlphaFoldDB" id="A0A1U9QM09"/>
<evidence type="ECO:0000313" key="9">
    <source>
        <dbReference type="Proteomes" id="UP000189677"/>
    </source>
</evidence>
<keyword evidence="3" id="KW-0731">Sigma factor</keyword>
<dbReference type="SUPFAM" id="SSF88659">
    <property type="entry name" value="Sigma3 and sigma4 domains of RNA polymerase sigma factors"/>
    <property type="match status" value="1"/>
</dbReference>
<sequence>MAAPTPKTRSTNAPSPRGAPDEDGGQGRLGLTFDAFHDYHRELWMRYAHTQVGESLAAETVVDTACAHLKRDWKHALAQESVSRYAWSLLKEEIHRWLDERGLEPLLAGTAAFQAAIGKLLRHDTRDEFTVLAGELGLYGAIADLRERQYDIIVLRFVLGEDEENVAEYLGIELATVRSQAQHARRRLARELDMAIEPTETEG</sequence>
<evidence type="ECO:0000256" key="4">
    <source>
        <dbReference type="ARBA" id="ARBA00023125"/>
    </source>
</evidence>
<keyword evidence="9" id="KW-1185">Reference proteome</keyword>
<accession>A0A1U9QM09</accession>
<evidence type="ECO:0000256" key="1">
    <source>
        <dbReference type="ARBA" id="ARBA00010641"/>
    </source>
</evidence>
<name>A0A1U9QM09_STRNV</name>
<dbReference type="KEGG" id="snw:BBN63_02680"/>
<dbReference type="GO" id="GO:0016987">
    <property type="term" value="F:sigma factor activity"/>
    <property type="evidence" value="ECO:0007669"/>
    <property type="project" value="UniProtKB-KW"/>
</dbReference>
<gene>
    <name evidence="8" type="ORF">BBN63_02680</name>
</gene>
<organism evidence="8 9">
    <name type="scientific">Streptomyces niveus</name>
    <name type="common">Streptomyces spheroides</name>
    <dbReference type="NCBI Taxonomy" id="193462"/>
    <lineage>
        <taxon>Bacteria</taxon>
        <taxon>Bacillati</taxon>
        <taxon>Actinomycetota</taxon>
        <taxon>Actinomycetes</taxon>
        <taxon>Kitasatosporales</taxon>
        <taxon>Streptomycetaceae</taxon>
        <taxon>Streptomyces</taxon>
    </lineage>
</organism>
<dbReference type="PANTHER" id="PTHR43133:SF8">
    <property type="entry name" value="RNA POLYMERASE SIGMA FACTOR HI_1459-RELATED"/>
    <property type="match status" value="1"/>
</dbReference>
<evidence type="ECO:0000256" key="6">
    <source>
        <dbReference type="SAM" id="MobiDB-lite"/>
    </source>
</evidence>
<dbReference type="InterPro" id="IPR013324">
    <property type="entry name" value="RNA_pol_sigma_r3/r4-like"/>
</dbReference>
<dbReference type="Gene3D" id="1.10.10.10">
    <property type="entry name" value="Winged helix-like DNA-binding domain superfamily/Winged helix DNA-binding domain"/>
    <property type="match status" value="1"/>
</dbReference>
<keyword evidence="4" id="KW-0238">DNA-binding</keyword>
<dbReference type="InterPro" id="IPR013249">
    <property type="entry name" value="RNA_pol_sigma70_r4_t2"/>
</dbReference>
<feature type="region of interest" description="Disordered" evidence="6">
    <location>
        <begin position="1"/>
        <end position="27"/>
    </location>
</feature>
<keyword evidence="2" id="KW-0805">Transcription regulation</keyword>